<dbReference type="Proteomes" id="UP001597199">
    <property type="component" value="Unassembled WGS sequence"/>
</dbReference>
<evidence type="ECO:0000313" key="2">
    <source>
        <dbReference type="Proteomes" id="UP001597199"/>
    </source>
</evidence>
<reference evidence="2" key="1">
    <citation type="journal article" date="2019" name="Int. J. Syst. Evol. Microbiol.">
        <title>The Global Catalogue of Microorganisms (GCM) 10K type strain sequencing project: providing services to taxonomists for standard genome sequencing and annotation.</title>
        <authorList>
            <consortium name="The Broad Institute Genomics Platform"/>
            <consortium name="The Broad Institute Genome Sequencing Center for Infectious Disease"/>
            <person name="Wu L."/>
            <person name="Ma J."/>
        </authorList>
    </citation>
    <scope>NUCLEOTIDE SEQUENCE [LARGE SCALE GENOMIC DNA]</scope>
    <source>
        <strain evidence="2">CCM 9110</strain>
    </source>
</reference>
<name>A0ABW4BDF1_9LACO</name>
<gene>
    <name evidence="1" type="ORF">ACFQ41_01030</name>
</gene>
<sequence length="383" mass="42970">MDAILMSLMTALNEKLLINVYQRDTDDFYTGYVQLLGKQSVLLATYNDAGLADGAVLIAFPAIEQVEFAGDDLVDMSFRMRVAAEHHFIGLTPQKPLAFDPRQNLLHQLALHAQTSGEVILVILADDDSYLEGQVTAVADDRLTLSVFNKFNYTDVRYLQVDFSDVLVVECEGLELHLETELLKQRNQLQHVRTEITQNDGQLEALFNEAQQSGQLLAAMPRNAGDQFYVGAVKAVNAETVVLRLKDMAGQFGGYVALRLTSIQSVITASDYLQTVKAYSDWMTAHHLEKQPVLNADREFDRSEDLFRSLINEAAAFERVVRVRVQNENTHLMGIPENPDQTGFEISVPSEDEPVAVTFDEVQEIAFGHIYAYLQEARAHQTR</sequence>
<comment type="caution">
    <text evidence="1">The sequence shown here is derived from an EMBL/GenBank/DDBJ whole genome shotgun (WGS) entry which is preliminary data.</text>
</comment>
<protein>
    <submittedName>
        <fullName evidence="1">Uncharacterized protein</fullName>
    </submittedName>
</protein>
<evidence type="ECO:0000313" key="1">
    <source>
        <dbReference type="EMBL" id="MFD1397888.1"/>
    </source>
</evidence>
<proteinExistence type="predicted"/>
<accession>A0ABW4BDF1</accession>
<organism evidence="1 2">
    <name type="scientific">Lacticaseibacillus suilingensis</name>
    <dbReference type="NCBI Taxonomy" id="2799577"/>
    <lineage>
        <taxon>Bacteria</taxon>
        <taxon>Bacillati</taxon>
        <taxon>Bacillota</taxon>
        <taxon>Bacilli</taxon>
        <taxon>Lactobacillales</taxon>
        <taxon>Lactobacillaceae</taxon>
        <taxon>Lacticaseibacillus</taxon>
    </lineage>
</organism>
<dbReference type="EMBL" id="JBHTOA010000011">
    <property type="protein sequence ID" value="MFD1397888.1"/>
    <property type="molecule type" value="Genomic_DNA"/>
</dbReference>
<keyword evidence="2" id="KW-1185">Reference proteome</keyword>
<dbReference type="RefSeq" id="WP_204119009.1">
    <property type="nucleotide sequence ID" value="NZ_BOLV01000010.1"/>
</dbReference>